<dbReference type="PIRSF" id="PIRSF005211">
    <property type="entry name" value="Ab_hydro_YheT"/>
    <property type="match status" value="1"/>
</dbReference>
<dbReference type="GO" id="GO:0016787">
    <property type="term" value="F:hydrolase activity"/>
    <property type="evidence" value="ECO:0007669"/>
    <property type="project" value="UniProtKB-KW"/>
</dbReference>
<dbReference type="Gene3D" id="3.40.50.1820">
    <property type="entry name" value="alpha/beta hydrolase"/>
    <property type="match status" value="1"/>
</dbReference>
<keyword evidence="4" id="KW-1185">Reference proteome</keyword>
<dbReference type="Pfam" id="PF00561">
    <property type="entry name" value="Abhydrolase_1"/>
    <property type="match status" value="1"/>
</dbReference>
<accession>A0ABY6DKK5</accession>
<evidence type="ECO:0000313" key="4">
    <source>
        <dbReference type="Proteomes" id="UP001061302"/>
    </source>
</evidence>
<dbReference type="InterPro" id="IPR012020">
    <property type="entry name" value="ABHD4"/>
</dbReference>
<dbReference type="InterPro" id="IPR029058">
    <property type="entry name" value="AB_hydrolase_fold"/>
</dbReference>
<keyword evidence="3" id="KW-0378">Hydrolase</keyword>
<dbReference type="EMBL" id="CP106753">
    <property type="protein sequence ID" value="UXY14909.1"/>
    <property type="molecule type" value="Genomic_DNA"/>
</dbReference>
<feature type="domain" description="AB hydrolase-1" evidence="2">
    <location>
        <begin position="64"/>
        <end position="308"/>
    </location>
</feature>
<dbReference type="InterPro" id="IPR050960">
    <property type="entry name" value="AB_hydrolase_4_sf"/>
</dbReference>
<comment type="similarity">
    <text evidence="1">Belongs to the AB hydrolase superfamily. AB hydrolase 4 family.</text>
</comment>
<dbReference type="RefSeq" id="WP_263124241.1">
    <property type="nucleotide sequence ID" value="NZ_CP106753.1"/>
</dbReference>
<evidence type="ECO:0000313" key="3">
    <source>
        <dbReference type="EMBL" id="UXY14909.1"/>
    </source>
</evidence>
<protein>
    <submittedName>
        <fullName evidence="3">Alpha/beta fold hydrolase</fullName>
    </submittedName>
</protein>
<name>A0ABY6DKK5_9NEIS</name>
<reference evidence="3" key="1">
    <citation type="submission" date="2022-10" db="EMBL/GenBank/DDBJ databases">
        <title>Chitiniphilus purpureus sp. nov., a novel chitin-degrading bacterium isolated from crawfish pond sediment.</title>
        <authorList>
            <person name="Li K."/>
        </authorList>
    </citation>
    <scope>NUCLEOTIDE SEQUENCE</scope>
    <source>
        <strain evidence="3">CD1</strain>
    </source>
</reference>
<evidence type="ECO:0000256" key="1">
    <source>
        <dbReference type="ARBA" id="ARBA00010884"/>
    </source>
</evidence>
<proteinExistence type="inferred from homology"/>
<sequence length="332" mass="37350">MLRDRKLEFPAYRAPGWLPGGHAQTIYPAVFMWRRTLPYRREAWVTPDLDTIVVDWIDGRAGTPIVVLFHGLEGSSGSHYANALFHYAYPRGWRGVVPHFRTCGNVPNRLPRAYHAGDTREIDWVLARIRQRFPDVPLYAVGISLGGNALLKWLGERGEAAASLLVAAAAVCAPVDLAATGEALDTGVNRRLYTREFLRTLRRKTLEKLKLTNNPFIDRDKVRRAVTLREFDDLVTAPLHGFHGVEQYWREASSKPWLERIVTPTLLIHALNDPFIPPACLPPADALPPSITVLRPREGGHVGFVSGPPPGRLDWLPNVLLRFFQHHAPLRS</sequence>
<dbReference type="SUPFAM" id="SSF53474">
    <property type="entry name" value="alpha/beta-Hydrolases"/>
    <property type="match status" value="1"/>
</dbReference>
<dbReference type="PANTHER" id="PTHR10794:SF94">
    <property type="entry name" value="ESTERASE YHET-RELATED"/>
    <property type="match status" value="1"/>
</dbReference>
<dbReference type="Proteomes" id="UP001061302">
    <property type="component" value="Chromosome"/>
</dbReference>
<evidence type="ECO:0000259" key="2">
    <source>
        <dbReference type="Pfam" id="PF00561"/>
    </source>
</evidence>
<dbReference type="PANTHER" id="PTHR10794">
    <property type="entry name" value="ABHYDROLASE DOMAIN-CONTAINING PROTEIN"/>
    <property type="match status" value="1"/>
</dbReference>
<dbReference type="InterPro" id="IPR000073">
    <property type="entry name" value="AB_hydrolase_1"/>
</dbReference>
<organism evidence="3 4">
    <name type="scientific">Chitiniphilus purpureus</name>
    <dbReference type="NCBI Taxonomy" id="2981137"/>
    <lineage>
        <taxon>Bacteria</taxon>
        <taxon>Pseudomonadati</taxon>
        <taxon>Pseudomonadota</taxon>
        <taxon>Betaproteobacteria</taxon>
        <taxon>Neisseriales</taxon>
        <taxon>Chitinibacteraceae</taxon>
        <taxon>Chitiniphilus</taxon>
    </lineage>
</organism>
<gene>
    <name evidence="3" type="ORF">N8I74_16550</name>
</gene>